<gene>
    <name evidence="6" type="ORF">THTE_0561</name>
</gene>
<feature type="transmembrane region" description="Helical" evidence="5">
    <location>
        <begin position="134"/>
        <end position="153"/>
    </location>
</feature>
<feature type="transmembrane region" description="Helical" evidence="5">
    <location>
        <begin position="395"/>
        <end position="421"/>
    </location>
</feature>
<comment type="subcellular location">
    <subcellularLocation>
        <location evidence="1">Membrane</location>
        <topology evidence="1">Multi-pass membrane protein</topology>
    </subcellularLocation>
</comment>
<dbReference type="GO" id="GO:0015179">
    <property type="term" value="F:L-amino acid transmembrane transporter activity"/>
    <property type="evidence" value="ECO:0007669"/>
    <property type="project" value="TreeGrafter"/>
</dbReference>
<dbReference type="PANTHER" id="PTHR11785">
    <property type="entry name" value="AMINO ACID TRANSPORTER"/>
    <property type="match status" value="1"/>
</dbReference>
<dbReference type="Pfam" id="PF13520">
    <property type="entry name" value="AA_permease_2"/>
    <property type="match status" value="1"/>
</dbReference>
<keyword evidence="3 5" id="KW-1133">Transmembrane helix</keyword>
<feature type="transmembrane region" description="Helical" evidence="5">
    <location>
        <begin position="427"/>
        <end position="447"/>
    </location>
</feature>
<feature type="transmembrane region" description="Helical" evidence="5">
    <location>
        <begin position="365"/>
        <end position="383"/>
    </location>
</feature>
<protein>
    <submittedName>
        <fullName evidence="6">Amino acid transporter</fullName>
    </submittedName>
</protein>
<feature type="transmembrane region" description="Helical" evidence="5">
    <location>
        <begin position="284"/>
        <end position="309"/>
    </location>
</feature>
<dbReference type="EMBL" id="CP018477">
    <property type="protein sequence ID" value="ASV73163.1"/>
    <property type="molecule type" value="Genomic_DNA"/>
</dbReference>
<feature type="transmembrane region" description="Helical" evidence="5">
    <location>
        <begin position="330"/>
        <end position="353"/>
    </location>
</feature>
<feature type="transmembrane region" description="Helical" evidence="5">
    <location>
        <begin position="202"/>
        <end position="222"/>
    </location>
</feature>
<feature type="transmembrane region" description="Helical" evidence="5">
    <location>
        <begin position="43"/>
        <end position="68"/>
    </location>
</feature>
<reference evidence="6 7" key="1">
    <citation type="journal article" name="Front. Microbiol.">
        <title>Sugar Metabolism of the First Thermophilic Planctomycete Thermogutta terrifontis: Comparative Genomic and Transcriptomic Approaches.</title>
        <authorList>
            <person name="Elcheninov A.G."/>
            <person name="Menzel P."/>
            <person name="Gudbergsdottir S.R."/>
            <person name="Slesarev A.I."/>
            <person name="Kadnikov V.V."/>
            <person name="Krogh A."/>
            <person name="Bonch-Osmolovskaya E.A."/>
            <person name="Peng X."/>
            <person name="Kublanov I.V."/>
        </authorList>
    </citation>
    <scope>NUCLEOTIDE SEQUENCE [LARGE SCALE GENOMIC DNA]</scope>
    <source>
        <strain evidence="6 7">R1</strain>
    </source>
</reference>
<keyword evidence="2 5" id="KW-0812">Transmembrane</keyword>
<evidence type="ECO:0000256" key="2">
    <source>
        <dbReference type="ARBA" id="ARBA00022692"/>
    </source>
</evidence>
<proteinExistence type="predicted"/>
<sequence>MPSTATQPRKELGLFDSICIIVGIIIGAGIYKTTPIIASVLPNAGWLVAVWVLGGLLSLIGALCYAELATAFPHAGGDYVFLTRAYGRWMGFLFAWCELWVVRPGSIGMMAFVFATYAREIFPLRLPGGPQFSLMAYAMGAIAVLTLINILGVREGKWTQNLLTVLKVLSLALIFVVGMLFVPGATGQKAPSADPPPFDLRLAMILVLFTYGGWNEMAYVAAEVKNPTRNILRALVLGTLAVTAIYVLATVAFVRGLGFTGVQKSEVVAADLLRLSMGDFGSKLIALIICISALGSVNGQIFTGARVYYAMGRDHRVFRILGSWDPQRSTPVWSLLVQGVITLGLVTAFGWYQDGFNNLLNFTTPVFWTFFFLVGLSLFVLRARYPDVPRPYRTLFFPITPVIFCSSCLFMIYSSVTYAIQNRTYEALWAIGVLVVGILVAAVSALWQPRVAVTGETSESEITRQP</sequence>
<feature type="transmembrane region" description="Helical" evidence="5">
    <location>
        <begin position="12"/>
        <end position="31"/>
    </location>
</feature>
<dbReference type="InterPro" id="IPR002293">
    <property type="entry name" value="AA/rel_permease1"/>
</dbReference>
<evidence type="ECO:0000313" key="6">
    <source>
        <dbReference type="EMBL" id="ASV73163.1"/>
    </source>
</evidence>
<dbReference type="PANTHER" id="PTHR11785:SF512">
    <property type="entry name" value="SOBREMESA, ISOFORM B"/>
    <property type="match status" value="1"/>
</dbReference>
<keyword evidence="7" id="KW-1185">Reference proteome</keyword>
<feature type="transmembrane region" description="Helical" evidence="5">
    <location>
        <begin position="234"/>
        <end position="254"/>
    </location>
</feature>
<evidence type="ECO:0000256" key="4">
    <source>
        <dbReference type="ARBA" id="ARBA00023136"/>
    </source>
</evidence>
<evidence type="ECO:0000313" key="7">
    <source>
        <dbReference type="Proteomes" id="UP000215086"/>
    </source>
</evidence>
<dbReference type="GO" id="GO:0016020">
    <property type="term" value="C:membrane"/>
    <property type="evidence" value="ECO:0007669"/>
    <property type="project" value="UniProtKB-SubCell"/>
</dbReference>
<dbReference type="PIRSF" id="PIRSF006060">
    <property type="entry name" value="AA_transporter"/>
    <property type="match status" value="1"/>
</dbReference>
<accession>A0A286RB29</accession>
<organism evidence="6 7">
    <name type="scientific">Thermogutta terrifontis</name>
    <dbReference type="NCBI Taxonomy" id="1331910"/>
    <lineage>
        <taxon>Bacteria</taxon>
        <taxon>Pseudomonadati</taxon>
        <taxon>Planctomycetota</taxon>
        <taxon>Planctomycetia</taxon>
        <taxon>Pirellulales</taxon>
        <taxon>Thermoguttaceae</taxon>
        <taxon>Thermogutta</taxon>
    </lineage>
</organism>
<dbReference type="InterPro" id="IPR050598">
    <property type="entry name" value="AminoAcid_Transporter"/>
</dbReference>
<keyword evidence="4 5" id="KW-0472">Membrane</keyword>
<feature type="transmembrane region" description="Helical" evidence="5">
    <location>
        <begin position="165"/>
        <end position="182"/>
    </location>
</feature>
<feature type="transmembrane region" description="Helical" evidence="5">
    <location>
        <begin position="89"/>
        <end position="114"/>
    </location>
</feature>
<dbReference type="Gene3D" id="1.20.1740.10">
    <property type="entry name" value="Amino acid/polyamine transporter I"/>
    <property type="match status" value="1"/>
</dbReference>
<evidence type="ECO:0000256" key="3">
    <source>
        <dbReference type="ARBA" id="ARBA00022989"/>
    </source>
</evidence>
<dbReference type="Proteomes" id="UP000215086">
    <property type="component" value="Chromosome"/>
</dbReference>
<evidence type="ECO:0000256" key="1">
    <source>
        <dbReference type="ARBA" id="ARBA00004141"/>
    </source>
</evidence>
<dbReference type="KEGG" id="ttf:THTE_0561"/>
<evidence type="ECO:0000256" key="5">
    <source>
        <dbReference type="SAM" id="Phobius"/>
    </source>
</evidence>
<name>A0A286RB29_9BACT</name>
<dbReference type="AlphaFoldDB" id="A0A286RB29"/>